<evidence type="ECO:0000256" key="1">
    <source>
        <dbReference type="SAM" id="Phobius"/>
    </source>
</evidence>
<dbReference type="PANTHER" id="PTHR33372:SF2">
    <property type="entry name" value="PROTEIN CHAPERONE-LIKE PROTEIN OF POR1, CHLOROPLASTIC"/>
    <property type="match status" value="1"/>
</dbReference>
<feature type="transmembrane region" description="Helical" evidence="1">
    <location>
        <begin position="196"/>
        <end position="214"/>
    </location>
</feature>
<organism evidence="2 3">
    <name type="scientific">Mastigocoleus testarum BC008</name>
    <dbReference type="NCBI Taxonomy" id="371196"/>
    <lineage>
        <taxon>Bacteria</taxon>
        <taxon>Bacillati</taxon>
        <taxon>Cyanobacteriota</taxon>
        <taxon>Cyanophyceae</taxon>
        <taxon>Nostocales</taxon>
        <taxon>Hapalosiphonaceae</taxon>
        <taxon>Mastigocoleus</taxon>
    </lineage>
</organism>
<sequence>MSEQNPYEKLGVSEEASFDEIQDVRNRLLEQHSDDSKRVEMIETAYDAILMERLRMRQEGKIKVPERIRFPERLIPVLPKEKNPILREKSPAWLQNFLDRPSRNDILWPAALYLGLSILSLFNGDAVLQLILVAGVAISVYFLNRKGSKVGRAILLTLAGLVFGLLLGAFIALPILSQFVDISSSAVSPQLSTLRNQFSTILTFVFLWLISSFLK</sequence>
<name>A0A0V7ZTR1_9CYAN</name>
<feature type="transmembrane region" description="Helical" evidence="1">
    <location>
        <begin position="128"/>
        <end position="144"/>
    </location>
</feature>
<dbReference type="EMBL" id="LMTZ01000084">
    <property type="protein sequence ID" value="KST67854.1"/>
    <property type="molecule type" value="Genomic_DNA"/>
</dbReference>
<keyword evidence="3" id="KW-1185">Reference proteome</keyword>
<dbReference type="OrthoDB" id="483084at2"/>
<gene>
    <name evidence="2" type="ORF">BC008_31175</name>
</gene>
<evidence type="ECO:0000313" key="3">
    <source>
        <dbReference type="Proteomes" id="UP000053372"/>
    </source>
</evidence>
<reference evidence="2 3" key="1">
    <citation type="journal article" date="2015" name="Genome Announc.">
        <title>Draft Genome of the Euendolithic (true boring) Cyanobacterium Mastigocoleus testarum strain BC008.</title>
        <authorList>
            <person name="Guida B.S."/>
            <person name="Garcia-Pichel F."/>
        </authorList>
    </citation>
    <scope>NUCLEOTIDE SEQUENCE [LARGE SCALE GENOMIC DNA]</scope>
    <source>
        <strain evidence="2 3">BC008</strain>
    </source>
</reference>
<evidence type="ECO:0000313" key="2">
    <source>
        <dbReference type="EMBL" id="KST67854.1"/>
    </source>
</evidence>
<dbReference type="InterPro" id="IPR021788">
    <property type="entry name" value="CPP1-like"/>
</dbReference>
<keyword evidence="1" id="KW-0472">Membrane</keyword>
<protein>
    <submittedName>
        <fullName evidence="2">Molecular chaperone DnaJ</fullName>
    </submittedName>
</protein>
<dbReference type="AlphaFoldDB" id="A0A0V7ZTR1"/>
<feature type="transmembrane region" description="Helical" evidence="1">
    <location>
        <begin position="153"/>
        <end position="176"/>
    </location>
</feature>
<keyword evidence="1" id="KW-1133">Transmembrane helix</keyword>
<accession>A0A0V7ZTR1</accession>
<keyword evidence="1" id="KW-0812">Transmembrane</keyword>
<proteinExistence type="predicted"/>
<comment type="caution">
    <text evidence="2">The sequence shown here is derived from an EMBL/GenBank/DDBJ whole genome shotgun (WGS) entry which is preliminary data.</text>
</comment>
<dbReference type="RefSeq" id="WP_027843229.1">
    <property type="nucleotide sequence ID" value="NZ_LMTZ01000084.1"/>
</dbReference>
<dbReference type="Proteomes" id="UP000053372">
    <property type="component" value="Unassembled WGS sequence"/>
</dbReference>
<dbReference type="PANTHER" id="PTHR33372">
    <property type="match status" value="1"/>
</dbReference>
<dbReference type="Pfam" id="PF11833">
    <property type="entry name" value="CPP1-like"/>
    <property type="match status" value="1"/>
</dbReference>